<protein>
    <submittedName>
        <fullName evidence="1">Uncharacterized protein</fullName>
    </submittedName>
</protein>
<proteinExistence type="predicted"/>
<sequence>MAQTLKFGNGTWATKKGSTLAYSDTNNSFKPLPFTYTGAGKGTRVNKEGLIEVVENDRPRIDYLDSEDGVFLLEKAATNLLTYSEDFINSYWSKVRIETPYIADVLSPDGTLNVNTLEISNGETNGGGVYAVNISLSGENSFSVFAKKKTANYLVLSDSGTTTNAVYFDLENGIVGTTYNATGEIQDFGNGWYRCTMKYTLTSSGLKFIYLSNVDGLTNGGVVGGDSIYIYGAQIESGNVSSYIPTQGTIQTRVQETASGSGNSEVFNSEEGILYAEGSLINDDGTPNNITLGDNTFSNNRMMLLFSNGISNRISARFDSIGSDVTLNADGYDLTLNHKVVLKYKANDIAIWVDGFEIESGDFSFSAPSLLNRIDFYNPFGGGQNNFYGKTKEIAYYDEVLTDLELETLTSYRTWEEMVKELNLNIIHNE</sequence>
<reference evidence="1" key="2">
    <citation type="submission" date="2015-03" db="EMBL/GenBank/DDBJ databases">
        <authorList>
            <person name="Chow C.-E.T."/>
            <person name="Winget D.M."/>
            <person name="White R.A.III."/>
            <person name="Hallam S.J."/>
            <person name="Suttle C.A."/>
        </authorList>
    </citation>
    <scope>NUCLEOTIDE SEQUENCE</scope>
    <source>
        <strain evidence="1">H4084976</strain>
    </source>
</reference>
<evidence type="ECO:0000313" key="1">
    <source>
        <dbReference type="EMBL" id="AKH47411.1"/>
    </source>
</evidence>
<reference evidence="1" key="1">
    <citation type="journal article" date="2015" name="Front. Microbiol.">
        <title>Combining genomic sequencing methods to explore viral diversity and reveal potential virus-host interactions.</title>
        <authorList>
            <person name="Chow C.E."/>
            <person name="Winget D.M."/>
            <person name="White R.A.III."/>
            <person name="Hallam S.J."/>
            <person name="Suttle C.A."/>
        </authorList>
    </citation>
    <scope>NUCLEOTIDE SEQUENCE</scope>
    <source>
        <strain evidence="1">H4084976</strain>
    </source>
</reference>
<dbReference type="EMBL" id="KR029593">
    <property type="protein sequence ID" value="AKH47411.1"/>
    <property type="molecule type" value="Genomic_DNA"/>
</dbReference>
<organism evidence="1">
    <name type="scientific">uncultured marine virus</name>
    <dbReference type="NCBI Taxonomy" id="186617"/>
    <lineage>
        <taxon>Viruses</taxon>
        <taxon>environmental samples</taxon>
    </lineage>
</organism>
<accession>A0A0F7L8S4</accession>
<name>A0A0F7L8S4_9VIRU</name>